<dbReference type="EMBL" id="CP019343">
    <property type="protein sequence ID" value="ARN73371.1"/>
    <property type="molecule type" value="Genomic_DNA"/>
</dbReference>
<dbReference type="GO" id="GO:0008270">
    <property type="term" value="F:zinc ion binding"/>
    <property type="evidence" value="ECO:0007669"/>
    <property type="project" value="InterPro"/>
</dbReference>
<dbReference type="PROSITE" id="PS01162">
    <property type="entry name" value="QOR_ZETA_CRYSTAL"/>
    <property type="match status" value="1"/>
</dbReference>
<evidence type="ECO:0000259" key="2">
    <source>
        <dbReference type="Pfam" id="PF00107"/>
    </source>
</evidence>
<keyword evidence="5" id="KW-1185">Reference proteome</keyword>
<dbReference type="Pfam" id="PF16884">
    <property type="entry name" value="ADH_N_2"/>
    <property type="match status" value="1"/>
</dbReference>
<dbReference type="InterPro" id="IPR011032">
    <property type="entry name" value="GroES-like_sf"/>
</dbReference>
<name>A0A1X9N885_9GAMM</name>
<dbReference type="InterPro" id="IPR036291">
    <property type="entry name" value="NAD(P)-bd_dom_sf"/>
</dbReference>
<dbReference type="SUPFAM" id="SSF50129">
    <property type="entry name" value="GroES-like"/>
    <property type="match status" value="1"/>
</dbReference>
<evidence type="ECO:0000256" key="1">
    <source>
        <dbReference type="ARBA" id="ARBA00023002"/>
    </source>
</evidence>
<dbReference type="OrthoDB" id="9787435at2"/>
<evidence type="ECO:0000313" key="5">
    <source>
        <dbReference type="Proteomes" id="UP000193450"/>
    </source>
</evidence>
<dbReference type="InterPro" id="IPR013149">
    <property type="entry name" value="ADH-like_C"/>
</dbReference>
<organism evidence="4 5">
    <name type="scientific">Oceanicoccus sagamiensis</name>
    <dbReference type="NCBI Taxonomy" id="716816"/>
    <lineage>
        <taxon>Bacteria</taxon>
        <taxon>Pseudomonadati</taxon>
        <taxon>Pseudomonadota</taxon>
        <taxon>Gammaproteobacteria</taxon>
        <taxon>Cellvibrionales</taxon>
        <taxon>Spongiibacteraceae</taxon>
        <taxon>Oceanicoccus</taxon>
    </lineage>
</organism>
<dbReference type="Gene3D" id="3.90.180.10">
    <property type="entry name" value="Medium-chain alcohol dehydrogenases, catalytic domain"/>
    <property type="match status" value="1"/>
</dbReference>
<dbReference type="STRING" id="716816.BST96_04150"/>
<protein>
    <recommendedName>
        <fullName evidence="6">NADP-dependent oxidoreductase</fullName>
    </recommendedName>
</protein>
<proteinExistence type="predicted"/>
<feature type="domain" description="Oxidoreductase N-terminal" evidence="3">
    <location>
        <begin position="8"/>
        <end position="111"/>
    </location>
</feature>
<keyword evidence="1" id="KW-0560">Oxidoreductase</keyword>
<accession>A0A1X9N885</accession>
<evidence type="ECO:0008006" key="6">
    <source>
        <dbReference type="Google" id="ProtNLM"/>
    </source>
</evidence>
<dbReference type="InterPro" id="IPR045010">
    <property type="entry name" value="MDR_fam"/>
</dbReference>
<sequence>MTMTDTNRQWRLKRFVQPDEILGEEHYELSESPMPTIDDEQILVKTLLLGTSPAQRMYVTEERTFHIAVEIGEVMSGRGVGVVMESKHPDFEAGEIIQATLGWQDYVALTPDDKSDTGKNVRTVQKVPNPVRPLTTIMGLFGQLAFSAYVGIIEVGQVKEGDVVLVSSAAGGVGSVACQLARIQGASKVVGIAGGQEKCDWLVEQGLCDSAIDYKKPGQDLAAAIGEHCPDGADVYLDNVGGAMLDAALQNIAVGARVVICGMISTEYMNPRPDGPKHYFNLLYKRSRMEGFFVFDYVPRWPEFEEQLREWYSQGKLKLVDDVFDGLPSAPRALGSLFTGGHTGGCVIRVADDPENIPAI</sequence>
<feature type="domain" description="Alcohol dehydrogenase-like C-terminal" evidence="2">
    <location>
        <begin position="172"/>
        <end position="305"/>
    </location>
</feature>
<dbReference type="KEGG" id="osg:BST96_04150"/>
<dbReference type="PANTHER" id="PTHR43205">
    <property type="entry name" value="PROSTAGLANDIN REDUCTASE"/>
    <property type="match status" value="1"/>
</dbReference>
<dbReference type="PANTHER" id="PTHR43205:SF7">
    <property type="entry name" value="PROSTAGLANDIN REDUCTASE 1"/>
    <property type="match status" value="1"/>
</dbReference>
<evidence type="ECO:0000313" key="4">
    <source>
        <dbReference type="EMBL" id="ARN73371.1"/>
    </source>
</evidence>
<dbReference type="FunFam" id="3.40.50.720:FF:000121">
    <property type="entry name" value="Prostaglandin reductase 2"/>
    <property type="match status" value="1"/>
</dbReference>
<dbReference type="Proteomes" id="UP000193450">
    <property type="component" value="Chromosome"/>
</dbReference>
<dbReference type="InterPro" id="IPR002364">
    <property type="entry name" value="Quin_OxRdtase/zeta-crystal_CS"/>
</dbReference>
<dbReference type="AlphaFoldDB" id="A0A1X9N885"/>
<gene>
    <name evidence="4" type="ORF">BST96_04150</name>
</gene>
<dbReference type="Gene3D" id="3.40.50.720">
    <property type="entry name" value="NAD(P)-binding Rossmann-like Domain"/>
    <property type="match status" value="1"/>
</dbReference>
<dbReference type="Pfam" id="PF00107">
    <property type="entry name" value="ADH_zinc_N"/>
    <property type="match status" value="1"/>
</dbReference>
<dbReference type="SUPFAM" id="SSF51735">
    <property type="entry name" value="NAD(P)-binding Rossmann-fold domains"/>
    <property type="match status" value="1"/>
</dbReference>
<reference evidence="4 5" key="1">
    <citation type="submission" date="2016-11" db="EMBL/GenBank/DDBJ databases">
        <title>Trade-off between light-utilization and light-protection in marine flavobacteria.</title>
        <authorList>
            <person name="Kumagai Y."/>
        </authorList>
    </citation>
    <scope>NUCLEOTIDE SEQUENCE [LARGE SCALE GENOMIC DNA]</scope>
    <source>
        <strain evidence="4 5">NBRC 107125</strain>
    </source>
</reference>
<dbReference type="InterPro" id="IPR041694">
    <property type="entry name" value="ADH_N_2"/>
</dbReference>
<evidence type="ECO:0000259" key="3">
    <source>
        <dbReference type="Pfam" id="PF16884"/>
    </source>
</evidence>
<dbReference type="GO" id="GO:0016628">
    <property type="term" value="F:oxidoreductase activity, acting on the CH-CH group of donors, NAD or NADP as acceptor"/>
    <property type="evidence" value="ECO:0007669"/>
    <property type="project" value="InterPro"/>
</dbReference>
<dbReference type="CDD" id="cd05288">
    <property type="entry name" value="PGDH"/>
    <property type="match status" value="1"/>
</dbReference>